<comment type="caution">
    <text evidence="2">The sequence shown here is derived from an EMBL/GenBank/DDBJ whole genome shotgun (WGS) entry which is preliminary data.</text>
</comment>
<reference evidence="2" key="1">
    <citation type="submission" date="2020-07" db="EMBL/GenBank/DDBJ databases">
        <title>The High-quality genome of the commercially important snow crab, Chionoecetes opilio.</title>
        <authorList>
            <person name="Jeong J.-H."/>
            <person name="Ryu S."/>
        </authorList>
    </citation>
    <scope>NUCLEOTIDE SEQUENCE</scope>
    <source>
        <strain evidence="2">MADBK_172401_WGS</strain>
        <tissue evidence="2">Digestive gland</tissue>
    </source>
</reference>
<dbReference type="PANTHER" id="PTHR10773:SF19">
    <property type="match status" value="1"/>
</dbReference>
<organism evidence="2 3">
    <name type="scientific">Chionoecetes opilio</name>
    <name type="common">Atlantic snow crab</name>
    <name type="synonym">Cancer opilio</name>
    <dbReference type="NCBI Taxonomy" id="41210"/>
    <lineage>
        <taxon>Eukaryota</taxon>
        <taxon>Metazoa</taxon>
        <taxon>Ecdysozoa</taxon>
        <taxon>Arthropoda</taxon>
        <taxon>Crustacea</taxon>
        <taxon>Multicrustacea</taxon>
        <taxon>Malacostraca</taxon>
        <taxon>Eumalacostraca</taxon>
        <taxon>Eucarida</taxon>
        <taxon>Decapoda</taxon>
        <taxon>Pleocyemata</taxon>
        <taxon>Brachyura</taxon>
        <taxon>Eubrachyura</taxon>
        <taxon>Majoidea</taxon>
        <taxon>Majidae</taxon>
        <taxon>Chionoecetes</taxon>
    </lineage>
</organism>
<sequence>MSDTDRDESRPAAPGDIPDEDRGRKRPRNAAGCKASVCKNKRNLGQEYVSRSTRKVTKKREIGNPCRDGCFAKLGIQVIKDIFTGFWEMGDFNMQNCYLQNLCETLPVKRKRTKQAVSRRSLSRRFSVVHNNVTTKVCRGAFVAIHGLSIKRVVNAITKLTHTSTPLLDRRGRHEPANKIKDHSLQQYSVQISASHHNGVLEKAGLHNCLEMNRENAMCVARTGGEPSTSE</sequence>
<gene>
    <name evidence="2" type="ORF">GWK47_025017</name>
</gene>
<accession>A0A8J4XLW2</accession>
<evidence type="ECO:0000313" key="3">
    <source>
        <dbReference type="Proteomes" id="UP000770661"/>
    </source>
</evidence>
<protein>
    <submittedName>
        <fullName evidence="2">Uncharacterized protein</fullName>
    </submittedName>
</protein>
<name>A0A8J4XLW2_CHIOP</name>
<dbReference type="PANTHER" id="PTHR10773">
    <property type="entry name" value="DNA-DIRECTED RNA POLYMERASES I, II, AND III SUBUNIT RPABC2"/>
    <property type="match status" value="1"/>
</dbReference>
<dbReference type="OrthoDB" id="6381569at2759"/>
<keyword evidence="3" id="KW-1185">Reference proteome</keyword>
<feature type="region of interest" description="Disordered" evidence="1">
    <location>
        <begin position="1"/>
        <end position="32"/>
    </location>
</feature>
<dbReference type="EMBL" id="JACEEZ010025250">
    <property type="protein sequence ID" value="KAG0702767.1"/>
    <property type="molecule type" value="Genomic_DNA"/>
</dbReference>
<proteinExistence type="predicted"/>
<dbReference type="AlphaFoldDB" id="A0A8J4XLW2"/>
<dbReference type="Proteomes" id="UP000770661">
    <property type="component" value="Unassembled WGS sequence"/>
</dbReference>
<evidence type="ECO:0000256" key="1">
    <source>
        <dbReference type="SAM" id="MobiDB-lite"/>
    </source>
</evidence>
<evidence type="ECO:0000313" key="2">
    <source>
        <dbReference type="EMBL" id="KAG0702767.1"/>
    </source>
</evidence>